<reference evidence="1" key="1">
    <citation type="submission" date="2018-05" db="EMBL/GenBank/DDBJ databases">
        <authorList>
            <person name="Lanie J.A."/>
            <person name="Ng W.-L."/>
            <person name="Kazmierczak K.M."/>
            <person name="Andrzejewski T.M."/>
            <person name="Davidsen T.M."/>
            <person name="Wayne K.J."/>
            <person name="Tettelin H."/>
            <person name="Glass J.I."/>
            <person name="Rusch D."/>
            <person name="Podicherti R."/>
            <person name="Tsui H.-C.T."/>
            <person name="Winkler M.E."/>
        </authorList>
    </citation>
    <scope>NUCLEOTIDE SEQUENCE</scope>
</reference>
<sequence>MIETNENFIKGLNEKTILRYLFIQQIHAF</sequence>
<dbReference type="EMBL" id="UINC01005772">
    <property type="protein sequence ID" value="SVA23453.1"/>
    <property type="molecule type" value="Genomic_DNA"/>
</dbReference>
<dbReference type="AlphaFoldDB" id="A0A381UA54"/>
<proteinExistence type="predicted"/>
<evidence type="ECO:0000313" key="1">
    <source>
        <dbReference type="EMBL" id="SVA23453.1"/>
    </source>
</evidence>
<organism evidence="1">
    <name type="scientific">marine metagenome</name>
    <dbReference type="NCBI Taxonomy" id="408172"/>
    <lineage>
        <taxon>unclassified sequences</taxon>
        <taxon>metagenomes</taxon>
        <taxon>ecological metagenomes</taxon>
    </lineage>
</organism>
<name>A0A381UA54_9ZZZZ</name>
<accession>A0A381UA54</accession>
<gene>
    <name evidence="1" type="ORF">METZ01_LOCUS76307</name>
</gene>
<protein>
    <submittedName>
        <fullName evidence="1">Uncharacterized protein</fullName>
    </submittedName>
</protein>